<feature type="domain" description="SHSP" evidence="3">
    <location>
        <begin position="19"/>
        <end position="135"/>
    </location>
</feature>
<dbReference type="EMBL" id="CP104013">
    <property type="protein sequence ID" value="UYP45255.1"/>
    <property type="molecule type" value="Genomic_DNA"/>
</dbReference>
<evidence type="ECO:0000259" key="3">
    <source>
        <dbReference type="PROSITE" id="PS01031"/>
    </source>
</evidence>
<dbReference type="Pfam" id="PF00011">
    <property type="entry name" value="HSP20"/>
    <property type="match status" value="1"/>
</dbReference>
<dbReference type="Gene3D" id="2.60.40.790">
    <property type="match status" value="1"/>
</dbReference>
<name>A0ABY6HP02_9ARCH</name>
<evidence type="ECO:0000256" key="2">
    <source>
        <dbReference type="RuleBase" id="RU003616"/>
    </source>
</evidence>
<evidence type="ECO:0000313" key="5">
    <source>
        <dbReference type="Proteomes" id="UP001208689"/>
    </source>
</evidence>
<dbReference type="PROSITE" id="PS01031">
    <property type="entry name" value="SHSP"/>
    <property type="match status" value="1"/>
</dbReference>
<evidence type="ECO:0000313" key="4">
    <source>
        <dbReference type="EMBL" id="UYP45255.1"/>
    </source>
</evidence>
<reference evidence="4" key="1">
    <citation type="submission" date="2022-09" db="EMBL/GenBank/DDBJ databases">
        <title>Actin cytoskeleton and complex cell architecture in an #Asgard archaeon.</title>
        <authorList>
            <person name="Ponce Toledo R.I."/>
            <person name="Schleper C."/>
            <person name="Rodrigues Oliveira T."/>
            <person name="Wollweber F."/>
            <person name="Xu J."/>
            <person name="Rittmann S."/>
            <person name="Klingl A."/>
            <person name="Pilhofer M."/>
        </authorList>
    </citation>
    <scope>NUCLEOTIDE SEQUENCE</scope>
    <source>
        <strain evidence="4">B-35</strain>
    </source>
</reference>
<dbReference type="InterPro" id="IPR008978">
    <property type="entry name" value="HSP20-like_chaperone"/>
</dbReference>
<gene>
    <name evidence="4" type="ORF">NEF87_001540</name>
</gene>
<dbReference type="SUPFAM" id="SSF49764">
    <property type="entry name" value="HSP20-like chaperones"/>
    <property type="match status" value="1"/>
</dbReference>
<proteinExistence type="inferred from homology"/>
<sequence length="135" mass="15445">MHYTHGCHGPNPQMFQFYMNKYAGYMPYDLEEDEGTYYVTMPLPGFDVKDIEVSVKGDAILIEAKKPQENTEKDPPKRKKIINIGDAIWKRPISVKIPVHDEIDPAKVKAKLKRGILEVNFSKKPGMKVPIAEEE</sequence>
<dbReference type="Proteomes" id="UP001208689">
    <property type="component" value="Chromosome"/>
</dbReference>
<evidence type="ECO:0000256" key="1">
    <source>
        <dbReference type="PROSITE-ProRule" id="PRU00285"/>
    </source>
</evidence>
<comment type="similarity">
    <text evidence="1 2">Belongs to the small heat shock protein (HSP20) family.</text>
</comment>
<keyword evidence="5" id="KW-1185">Reference proteome</keyword>
<protein>
    <recommendedName>
        <fullName evidence="3">SHSP domain-containing protein</fullName>
    </recommendedName>
</protein>
<organism evidence="4 5">
    <name type="scientific">Candidatus Lokiarchaeum ossiferum</name>
    <dbReference type="NCBI Taxonomy" id="2951803"/>
    <lineage>
        <taxon>Archaea</taxon>
        <taxon>Promethearchaeati</taxon>
        <taxon>Promethearchaeota</taxon>
        <taxon>Promethearchaeia</taxon>
        <taxon>Promethearchaeales</taxon>
        <taxon>Promethearchaeaceae</taxon>
        <taxon>Candidatus Lokiarchaeum</taxon>
    </lineage>
</organism>
<dbReference type="InterPro" id="IPR002068">
    <property type="entry name" value="A-crystallin/Hsp20_dom"/>
</dbReference>
<dbReference type="CDD" id="cd06464">
    <property type="entry name" value="ACD_sHsps-like"/>
    <property type="match status" value="1"/>
</dbReference>
<accession>A0ABY6HP02</accession>